<dbReference type="EMBL" id="CP016179">
    <property type="protein sequence ID" value="ANO35484.1"/>
    <property type="molecule type" value="Genomic_DNA"/>
</dbReference>
<reference evidence="1 2" key="1">
    <citation type="submission" date="2016-06" db="EMBL/GenBank/DDBJ databases">
        <title>Adaptive Radiation by Waves of Gene Transfer Leads to Fine-Scale Resource Partitioning in Marine Microbes.</title>
        <authorList>
            <person name="Hehemann J.-H."/>
            <person name="Arevalo P."/>
            <person name="Datta M.S."/>
            <person name="Yu X."/>
            <person name="Corzett C."/>
            <person name="Henschel A."/>
            <person name="Preheim S.P."/>
            <person name="Timberlake S."/>
            <person name="Alm E.J."/>
            <person name="Polz M.F."/>
        </authorList>
    </citation>
    <scope>NUCLEOTIDE SEQUENCE [LARGE SCALE GENOMIC DNA]</scope>
    <source>
        <strain evidence="1 2">FF50</strain>
        <plasmid evidence="1 2">unnamed1</plasmid>
    </source>
</reference>
<keyword evidence="1" id="KW-0614">Plasmid</keyword>
<name>A0AAN0XZY6_9VIBR</name>
<dbReference type="KEGG" id="vbr:A6E01_19925"/>
<evidence type="ECO:0000313" key="1">
    <source>
        <dbReference type="EMBL" id="ANO35484.1"/>
    </source>
</evidence>
<accession>A0AAN0XZY6</accession>
<organism evidence="1 2">
    <name type="scientific">Vibrio breoganii</name>
    <dbReference type="NCBI Taxonomy" id="553239"/>
    <lineage>
        <taxon>Bacteria</taxon>
        <taxon>Pseudomonadati</taxon>
        <taxon>Pseudomonadota</taxon>
        <taxon>Gammaproteobacteria</taxon>
        <taxon>Vibrionales</taxon>
        <taxon>Vibrionaceae</taxon>
        <taxon>Vibrio</taxon>
    </lineage>
</organism>
<sequence>MSFNEAAKLVRENDVASIREVFDKSLDVHVRIDIYEAVKSEISCNTPKAKALLEALPGIQDE</sequence>
<dbReference type="RefSeq" id="WP_065211246.1">
    <property type="nucleotide sequence ID" value="NZ_CP016179.1"/>
</dbReference>
<dbReference type="Proteomes" id="UP000092018">
    <property type="component" value="Plasmid unnamed1"/>
</dbReference>
<proteinExistence type="predicted"/>
<evidence type="ECO:0000313" key="2">
    <source>
        <dbReference type="Proteomes" id="UP000092018"/>
    </source>
</evidence>
<dbReference type="AlphaFoldDB" id="A0AAN0XZY6"/>
<gene>
    <name evidence="1" type="ORF">A6E01_19925</name>
</gene>
<geneLocation type="plasmid" evidence="1 2">
    <name>unnamed1</name>
</geneLocation>
<protein>
    <submittedName>
        <fullName evidence="1">Uncharacterized protein</fullName>
    </submittedName>
</protein>